<dbReference type="AlphaFoldDB" id="A0A0F9N8R8"/>
<evidence type="ECO:0000313" key="1">
    <source>
        <dbReference type="EMBL" id="KKN14314.1"/>
    </source>
</evidence>
<gene>
    <name evidence="1" type="ORF">LCGC14_0997360</name>
</gene>
<proteinExistence type="predicted"/>
<dbReference type="EMBL" id="LAZR01003829">
    <property type="protein sequence ID" value="KKN14314.1"/>
    <property type="molecule type" value="Genomic_DNA"/>
</dbReference>
<name>A0A0F9N8R8_9ZZZZ</name>
<sequence length="273" mass="31473">MEGIHDRTLRILGQKDLIMKTISIDEFIILVKREDWNREQDYDVIDHVIHKTEQYDAESDYVELIDIQHVFGLATQTSILNGIKITYTESFNYDEYDADSLSVGTEGQDDIWTVEGVSVIDEDGEALDVNELAHYLDSDFSSIDYSVLQIEEVTDIDVYEDTDMQTYTLEINNAPSIRFTGELIGSAASSPNHAMGDFYSGQTGRWTELDLYKTLAGKFICHKVSRTQWANDHDYFYSKICETIEEVKQFFGHKWLAKDLYYDADIEHVEYVA</sequence>
<accession>A0A0F9N8R8</accession>
<organism evidence="1">
    <name type="scientific">marine sediment metagenome</name>
    <dbReference type="NCBI Taxonomy" id="412755"/>
    <lineage>
        <taxon>unclassified sequences</taxon>
        <taxon>metagenomes</taxon>
        <taxon>ecological metagenomes</taxon>
    </lineage>
</organism>
<comment type="caution">
    <text evidence="1">The sequence shown here is derived from an EMBL/GenBank/DDBJ whole genome shotgun (WGS) entry which is preliminary data.</text>
</comment>
<reference evidence="1" key="1">
    <citation type="journal article" date="2015" name="Nature">
        <title>Complex archaea that bridge the gap between prokaryotes and eukaryotes.</title>
        <authorList>
            <person name="Spang A."/>
            <person name="Saw J.H."/>
            <person name="Jorgensen S.L."/>
            <person name="Zaremba-Niedzwiedzka K."/>
            <person name="Martijn J."/>
            <person name="Lind A.E."/>
            <person name="van Eijk R."/>
            <person name="Schleper C."/>
            <person name="Guy L."/>
            <person name="Ettema T.J."/>
        </authorList>
    </citation>
    <scope>NUCLEOTIDE SEQUENCE</scope>
</reference>
<protein>
    <submittedName>
        <fullName evidence="1">Uncharacterized protein</fullName>
    </submittedName>
</protein>